<dbReference type="Gene3D" id="1.10.287.260">
    <property type="match status" value="1"/>
</dbReference>
<comment type="catalytic activity">
    <reaction evidence="7">
        <text>RNA(n) + a ribonucleoside 5'-triphosphate = RNA(n+1) + diphosphate</text>
        <dbReference type="Rhea" id="RHEA:21248"/>
        <dbReference type="Rhea" id="RHEA-COMP:14527"/>
        <dbReference type="Rhea" id="RHEA-COMP:17342"/>
        <dbReference type="ChEBI" id="CHEBI:33019"/>
        <dbReference type="ChEBI" id="CHEBI:61557"/>
        <dbReference type="ChEBI" id="CHEBI:140395"/>
        <dbReference type="EC" id="2.7.7.6"/>
    </reaction>
</comment>
<dbReference type="STRING" id="652103.Rpdx1_2992"/>
<organism evidence="10 11">
    <name type="scientific">Rhodopseudomonas palustris (strain DX-1)</name>
    <dbReference type="NCBI Taxonomy" id="652103"/>
    <lineage>
        <taxon>Bacteria</taxon>
        <taxon>Pseudomonadati</taxon>
        <taxon>Pseudomonadota</taxon>
        <taxon>Alphaproteobacteria</taxon>
        <taxon>Hyphomicrobiales</taxon>
        <taxon>Nitrobacteraceae</taxon>
        <taxon>Rhodopseudomonas</taxon>
    </lineage>
</organism>
<dbReference type="GO" id="GO:0003899">
    <property type="term" value="F:DNA-directed RNA polymerase activity"/>
    <property type="evidence" value="ECO:0007669"/>
    <property type="project" value="UniProtKB-EC"/>
</dbReference>
<protein>
    <recommendedName>
        <fullName evidence="2">DNA-directed RNA polymerase</fullName>
        <ecNumber evidence="2">2.7.7.6</ecNumber>
    </recommendedName>
</protein>
<evidence type="ECO:0000256" key="2">
    <source>
        <dbReference type="ARBA" id="ARBA00012418"/>
    </source>
</evidence>
<dbReference type="InterPro" id="IPR024075">
    <property type="entry name" value="DNA-dir_RNA_pol_helix_hairp_sf"/>
</dbReference>
<dbReference type="Proteomes" id="UP000001402">
    <property type="component" value="Chromosome"/>
</dbReference>
<sequence length="842" mass="94356">MEPMTAELSPELQAAEERFYRQSERAAKQFGHGATSAALHIAQGSYERLAAALDAELGKPFSSNAGGPKGWDAKAHRLLATIPPDQIALVALNCALRGVVDEEDYTAICEKAGEYLKHELFSVELSLHDEGKKKKDQIKEKIERWVKQRHGGLKQRLQAARSIAKKEGFSQSAQWTPTQRIAVGHFAIDILLRALPDLFEAPIEGDKRVFRVTEDANKAAEAALQEHIRRYPVFLPSEEPPVPWSDFKGGGPVDPAARKLVTLVRTRHKETVAAVRRAIADGSMQPALDAVSAVQAVPWRINTAILNVMRECRRRGIDVEGLPPLHNLPMPPPVEDYDSLSDEEKKLVRVERAAIKTANNSFVVDRMRFEGDMETAEALSRLEQFYIPHNLDWRGREYPLCTFNFQRGDYVRSLFLFKDAKPIGEEGIEWLKVHLANCGDFGKVSKKTFDKRIKWTDDNLERIKDCATKDWDCGGPLTPEALSFWTQADKPFLFLAACIELTNALAYGPGYVCGLPCSWDGSCSGAQHLCAATRSEDAWKVNLIGNDEVHDLYTIVGNAAKQSMARAKDPMVSTILAYDGDWRKVFKRNTMTTFYGSKGFGMAQQHMDDLMEPLSREVMQKKRAKHPFGQTRKEHHAASRLLAAHAAAAIKGEIPLAIKAMEFIQKLSAMMAHEGKPLEWTTPIGLPWSNRYHDPVTERVNLWMHDNGVRRPFRPVVADGYKKTINKNHSVNGSAPNFVHACDAAHLLRTVNAARAEGITQFALVHDSFGSIPSHAARFRQIIREEFVRMYEEHDVLTEVLEQAKCDLDEHNDKLSALVDMRADLTGKLNIKEVLSAEYAFA</sequence>
<reference evidence="10" key="1">
    <citation type="submission" date="2010-12" db="EMBL/GenBank/DDBJ databases">
        <title>Complete sequence of Rhodopseudomonas palustris DX-1.</title>
        <authorList>
            <consortium name="US DOE Joint Genome Institute"/>
            <person name="Lucas S."/>
            <person name="Copeland A."/>
            <person name="Lapidus A."/>
            <person name="Cheng J.-F."/>
            <person name="Goodwin L."/>
            <person name="Pitluck S."/>
            <person name="Misra M."/>
            <person name="Chertkov O."/>
            <person name="Detter J.C."/>
            <person name="Han C."/>
            <person name="Tapia R."/>
            <person name="Land M."/>
            <person name="Hauser L."/>
            <person name="Kyrpides N."/>
            <person name="Ivanova N."/>
            <person name="Ovchinnikova G."/>
            <person name="Logan B."/>
            <person name="Oda Y."/>
            <person name="Harwood C."/>
            <person name="Woyke T."/>
        </authorList>
    </citation>
    <scope>NUCLEOTIDE SEQUENCE [LARGE SCALE GENOMIC DNA]</scope>
    <source>
        <strain evidence="10">DX-1</strain>
    </source>
</reference>
<dbReference type="EC" id="2.7.7.6" evidence="2"/>
<evidence type="ECO:0000256" key="6">
    <source>
        <dbReference type="ARBA" id="ARBA00023163"/>
    </source>
</evidence>
<dbReference type="Pfam" id="PF00940">
    <property type="entry name" value="RNA_pol"/>
    <property type="match status" value="1"/>
</dbReference>
<dbReference type="GO" id="GO:0003677">
    <property type="term" value="F:DNA binding"/>
    <property type="evidence" value="ECO:0007669"/>
    <property type="project" value="InterPro"/>
</dbReference>
<dbReference type="HOGENOM" id="CLU_003364_4_0_5"/>
<dbReference type="PANTHER" id="PTHR10102:SF0">
    <property type="entry name" value="DNA-DIRECTED RNA POLYMERASE, MITOCHONDRIAL"/>
    <property type="match status" value="1"/>
</dbReference>
<gene>
    <name evidence="10" type="ordered locus">Rpdx1_2992</name>
</gene>
<dbReference type="PANTHER" id="PTHR10102">
    <property type="entry name" value="DNA-DIRECTED RNA POLYMERASE, MITOCHONDRIAL"/>
    <property type="match status" value="1"/>
</dbReference>
<dbReference type="KEGG" id="rpx:Rpdx1_2992"/>
<evidence type="ECO:0000256" key="5">
    <source>
        <dbReference type="ARBA" id="ARBA00022695"/>
    </source>
</evidence>
<dbReference type="InterPro" id="IPR037159">
    <property type="entry name" value="RNA_POL_N_sf"/>
</dbReference>
<dbReference type="Gene3D" id="1.10.287.280">
    <property type="match status" value="1"/>
</dbReference>
<keyword evidence="6" id="KW-0804">Transcription</keyword>
<evidence type="ECO:0000313" key="11">
    <source>
        <dbReference type="Proteomes" id="UP000001402"/>
    </source>
</evidence>
<dbReference type="AlphaFoldDB" id="E6VLV3"/>
<dbReference type="Gene3D" id="1.10.1320.10">
    <property type="entry name" value="DNA-directed RNA polymerase, N-terminal domain"/>
    <property type="match status" value="1"/>
</dbReference>
<proteinExistence type="inferred from homology"/>
<accession>E6VLV3</accession>
<feature type="coiled-coil region" evidence="8">
    <location>
        <begin position="794"/>
        <end position="821"/>
    </location>
</feature>
<keyword evidence="8" id="KW-0175">Coiled coil</keyword>
<keyword evidence="4 10" id="KW-0808">Transferase</keyword>
<evidence type="ECO:0000256" key="1">
    <source>
        <dbReference type="ARBA" id="ARBA00009493"/>
    </source>
</evidence>
<comment type="similarity">
    <text evidence="1">Belongs to the phage and mitochondrial RNA polymerase family.</text>
</comment>
<dbReference type="InterPro" id="IPR002092">
    <property type="entry name" value="DNA-dir_Rpol_phage-type"/>
</dbReference>
<dbReference type="eggNOG" id="COG5108">
    <property type="taxonomic scope" value="Bacteria"/>
</dbReference>
<dbReference type="BioCyc" id="RPAL652103:RPDX1_RS14740-MONOMER"/>
<keyword evidence="5 10" id="KW-0548">Nucleotidyltransferase</keyword>
<dbReference type="InterPro" id="IPR046950">
    <property type="entry name" value="DNA-dir_Rpol_C_phage-type"/>
</dbReference>
<feature type="domain" description="DNA-directed RNA polymerase N-terminal" evidence="9">
    <location>
        <begin position="5"/>
        <end position="296"/>
    </location>
</feature>
<dbReference type="InterPro" id="IPR043502">
    <property type="entry name" value="DNA/RNA_pol_sf"/>
</dbReference>
<dbReference type="GO" id="GO:0006351">
    <property type="term" value="P:DNA-templated transcription"/>
    <property type="evidence" value="ECO:0007669"/>
    <property type="project" value="InterPro"/>
</dbReference>
<dbReference type="GO" id="GO:0000428">
    <property type="term" value="C:DNA-directed RNA polymerase complex"/>
    <property type="evidence" value="ECO:0007669"/>
    <property type="project" value="UniProtKB-KW"/>
</dbReference>
<dbReference type="SUPFAM" id="SSF56672">
    <property type="entry name" value="DNA/RNA polymerases"/>
    <property type="match status" value="1"/>
</dbReference>
<dbReference type="InterPro" id="IPR029262">
    <property type="entry name" value="RPOL_N"/>
</dbReference>
<evidence type="ECO:0000256" key="8">
    <source>
        <dbReference type="SAM" id="Coils"/>
    </source>
</evidence>
<evidence type="ECO:0000256" key="3">
    <source>
        <dbReference type="ARBA" id="ARBA00022478"/>
    </source>
</evidence>
<keyword evidence="3 10" id="KW-0240">DNA-directed RNA polymerase</keyword>
<dbReference type="EMBL" id="CP002418">
    <property type="protein sequence ID" value="ADU44573.1"/>
    <property type="molecule type" value="Genomic_DNA"/>
</dbReference>
<dbReference type="SMART" id="SM01311">
    <property type="entry name" value="RPOL_N"/>
    <property type="match status" value="1"/>
</dbReference>
<dbReference type="Gene3D" id="1.10.150.20">
    <property type="entry name" value="5' to 3' exonuclease, C-terminal subdomain"/>
    <property type="match status" value="1"/>
</dbReference>
<evidence type="ECO:0000256" key="7">
    <source>
        <dbReference type="ARBA" id="ARBA00048552"/>
    </source>
</evidence>
<evidence type="ECO:0000256" key="4">
    <source>
        <dbReference type="ARBA" id="ARBA00022679"/>
    </source>
</evidence>
<name>E6VLV3_RHOPX</name>
<evidence type="ECO:0000259" key="9">
    <source>
        <dbReference type="SMART" id="SM01311"/>
    </source>
</evidence>
<evidence type="ECO:0000313" key="10">
    <source>
        <dbReference type="EMBL" id="ADU44573.1"/>
    </source>
</evidence>
<dbReference type="OrthoDB" id="5465434at2"/>